<dbReference type="Proteomes" id="UP000002316">
    <property type="component" value="Chromosome 10"/>
</dbReference>
<evidence type="ECO:0000313" key="2">
    <source>
        <dbReference type="EMBL" id="CBH16428.1"/>
    </source>
</evidence>
<feature type="transmembrane region" description="Helical" evidence="1">
    <location>
        <begin position="20"/>
        <end position="38"/>
    </location>
</feature>
<feature type="transmembrane region" description="Helical" evidence="1">
    <location>
        <begin position="58"/>
        <end position="83"/>
    </location>
</feature>
<evidence type="ECO:0000313" key="3">
    <source>
        <dbReference type="Proteomes" id="UP000002316"/>
    </source>
</evidence>
<reference evidence="3" key="1">
    <citation type="journal article" date="2010" name="PLoS Negl. Trop. Dis.">
        <title>The genome sequence of Trypanosoma brucei gambiense, causative agent of chronic human african trypanosomiasis.</title>
        <authorList>
            <person name="Jackson A.P."/>
            <person name="Sanders M."/>
            <person name="Berry A."/>
            <person name="McQuillan J."/>
            <person name="Aslett M.A."/>
            <person name="Quail M.A."/>
            <person name="Chukualim B."/>
            <person name="Capewell P."/>
            <person name="MacLeod A."/>
            <person name="Melville S.E."/>
            <person name="Gibson W."/>
            <person name="Barry J.D."/>
            <person name="Berriman M."/>
            <person name="Hertz-Fowler C."/>
        </authorList>
    </citation>
    <scope>NUCLEOTIDE SEQUENCE [LARGE SCALE GENOMIC DNA]</scope>
    <source>
        <strain evidence="3">MHOM/CI/86/DAL972</strain>
    </source>
</reference>
<accession>D0A584</accession>
<dbReference type="AlphaFoldDB" id="D0A584"/>
<dbReference type="EMBL" id="FN554973">
    <property type="protein sequence ID" value="CBH16428.1"/>
    <property type="molecule type" value="Genomic_DNA"/>
</dbReference>
<dbReference type="KEGG" id="tbg:TbgDal_X15270"/>
<keyword evidence="1" id="KW-1133">Transmembrane helix</keyword>
<dbReference type="GeneID" id="23864744"/>
<protein>
    <submittedName>
        <fullName evidence="2">Uncharacterized protein</fullName>
    </submittedName>
</protein>
<evidence type="ECO:0000256" key="1">
    <source>
        <dbReference type="SAM" id="Phobius"/>
    </source>
</evidence>
<organism evidence="2 3">
    <name type="scientific">Trypanosoma brucei gambiense (strain MHOM/CI/86/DAL972)</name>
    <dbReference type="NCBI Taxonomy" id="679716"/>
    <lineage>
        <taxon>Eukaryota</taxon>
        <taxon>Discoba</taxon>
        <taxon>Euglenozoa</taxon>
        <taxon>Kinetoplastea</taxon>
        <taxon>Metakinetoplastina</taxon>
        <taxon>Trypanosomatida</taxon>
        <taxon>Trypanosomatidae</taxon>
        <taxon>Trypanosoma</taxon>
    </lineage>
</organism>
<dbReference type="RefSeq" id="XP_011778692.1">
    <property type="nucleotide sequence ID" value="XM_011780390.1"/>
</dbReference>
<sequence>MNMPCCSSFLFFFKRALNRISLFFVLVISVLVSLWLVLRWTRLAHPAHTHSDIFGSDVCLFVCVCMYVCVRALVCLFFFSGVLACVTNARTTFHAFRSFLKK</sequence>
<keyword evidence="1" id="KW-0812">Transmembrane</keyword>
<proteinExistence type="predicted"/>
<gene>
    <name evidence="2" type="ORF">TbgDal_X15270</name>
</gene>
<name>D0A584_TRYB9</name>
<keyword evidence="1" id="KW-0472">Membrane</keyword>